<dbReference type="AlphaFoldDB" id="A0A0X1KU61"/>
<dbReference type="PATRIC" id="fig|1123384.7.peg.995"/>
<protein>
    <submittedName>
        <fullName evidence="3">Uncharacterized protein</fullName>
    </submittedName>
</protein>
<dbReference type="Proteomes" id="UP000077469">
    <property type="component" value="Chromosome"/>
</dbReference>
<gene>
    <name evidence="3" type="ORF">AJ81_05040</name>
</gene>
<dbReference type="Pfam" id="PF09861">
    <property type="entry name" value="Lar_N"/>
    <property type="match status" value="1"/>
</dbReference>
<dbReference type="InterPro" id="IPR047926">
    <property type="entry name" value="Ni_dep_LarA"/>
</dbReference>
<dbReference type="InterPro" id="IPR043166">
    <property type="entry name" value="LarA-like_C"/>
</dbReference>
<keyword evidence="4" id="KW-1185">Reference proteome</keyword>
<dbReference type="Gene3D" id="3.90.226.30">
    <property type="match status" value="1"/>
</dbReference>
<feature type="domain" description="LarA-like N-terminal" evidence="1">
    <location>
        <begin position="11"/>
        <end position="209"/>
    </location>
</feature>
<dbReference type="EMBL" id="CP007141">
    <property type="protein sequence ID" value="AJC74732.1"/>
    <property type="molecule type" value="Genomic_DNA"/>
</dbReference>
<feature type="domain" description="Lactate racemase C-terminal" evidence="2">
    <location>
        <begin position="275"/>
        <end position="419"/>
    </location>
</feature>
<dbReference type="GO" id="GO:0050043">
    <property type="term" value="F:lactate racemase activity"/>
    <property type="evidence" value="ECO:0007669"/>
    <property type="project" value="InterPro"/>
</dbReference>
<dbReference type="InterPro" id="IPR048068">
    <property type="entry name" value="LarA-like"/>
</dbReference>
<accession>A0A0X1KU61</accession>
<dbReference type="InterPro" id="IPR018657">
    <property type="entry name" value="LarA-like_N"/>
</dbReference>
<dbReference type="RefSeq" id="WP_031504955.1">
    <property type="nucleotide sequence ID" value="NC_022795.1"/>
</dbReference>
<dbReference type="InterPro" id="IPR048520">
    <property type="entry name" value="LarA_C"/>
</dbReference>
<proteinExistence type="predicted"/>
<sequence>MRIKFAYDKNKDLEIEIPDRNLLSIAHARFPDPVHDPVAELKRSLSNPIASLKLSEMVDGHEKVAIVVTDMTRYAMDETVSELLLEELHRAGVRKENIYFLIALGTHRPMTHGEIEQKLGKRIANEYAVYNHDCRNDLVDLGCSSAGFPMKVNRKLMEADVKITVGVIEPHLFAGYSGGVKTICVGLAGMETIGSTHSLKVLSDPRTKLGVIENNIFREFLNEMAERVKVDFTVNLVLNEEKRLVAAFSGHPIKSFESAVKFTRSCVEVPVPEVADVVISCPGYPKSVNLYQATRAANTVVLGPRPVVKESGVILIPARCEDGLGDENYYRLMSSFASFEELKDRLFTRGFAFGEHKAYILTRILSYASIVMSDCEIEDAILKKIFLSKISTLQEGIDQILKKNPRAKFLVMPNGVNTIPRLEG</sequence>
<dbReference type="PaxDb" id="1123384-AJ81_05040"/>
<evidence type="ECO:0000313" key="3">
    <source>
        <dbReference type="EMBL" id="AJC74732.1"/>
    </source>
</evidence>
<dbReference type="PANTHER" id="PTHR33171">
    <property type="entry name" value="LAR_N DOMAIN-CONTAINING PROTEIN"/>
    <property type="match status" value="1"/>
</dbReference>
<dbReference type="PANTHER" id="PTHR33171:SF17">
    <property type="entry name" value="LARA-LIKE N-TERMINAL DOMAIN-CONTAINING PROTEIN"/>
    <property type="match status" value="1"/>
</dbReference>
<dbReference type="NCBIfam" id="NF033504">
    <property type="entry name" value="Ni_dep_LarA"/>
    <property type="match status" value="1"/>
</dbReference>
<dbReference type="OrthoDB" id="9770545at2"/>
<dbReference type="KEGG" id="phy:AJ81_05040"/>
<dbReference type="STRING" id="1123384.AJ81_05040"/>
<evidence type="ECO:0000259" key="2">
    <source>
        <dbReference type="Pfam" id="PF21113"/>
    </source>
</evidence>
<name>A0A0X1KU61_9THEM</name>
<reference evidence="3 4" key="1">
    <citation type="submission" date="2014-01" db="EMBL/GenBank/DDBJ databases">
        <title>Genome sequencing of Thermotog hypogea.</title>
        <authorList>
            <person name="Zhang X."/>
            <person name="Alvare G."/>
            <person name="Fristensky B."/>
            <person name="Chen L."/>
            <person name="Suen T."/>
            <person name="Chen Q."/>
            <person name="Ma K."/>
        </authorList>
    </citation>
    <scope>NUCLEOTIDE SEQUENCE [LARGE SCALE GENOMIC DNA]</scope>
    <source>
        <strain evidence="3 4">DSM 11164</strain>
    </source>
</reference>
<evidence type="ECO:0000313" key="4">
    <source>
        <dbReference type="Proteomes" id="UP000077469"/>
    </source>
</evidence>
<evidence type="ECO:0000259" key="1">
    <source>
        <dbReference type="Pfam" id="PF09861"/>
    </source>
</evidence>
<dbReference type="Gene3D" id="3.40.50.11440">
    <property type="match status" value="1"/>
</dbReference>
<dbReference type="Pfam" id="PF21113">
    <property type="entry name" value="LarA_C"/>
    <property type="match status" value="1"/>
</dbReference>
<organism evidence="3 4">
    <name type="scientific">Pseudothermotoga hypogea DSM 11164 = NBRC 106472</name>
    <dbReference type="NCBI Taxonomy" id="1123384"/>
    <lineage>
        <taxon>Bacteria</taxon>
        <taxon>Thermotogati</taxon>
        <taxon>Thermotogota</taxon>
        <taxon>Thermotogae</taxon>
        <taxon>Thermotogales</taxon>
        <taxon>Thermotogaceae</taxon>
        <taxon>Pseudothermotoga</taxon>
    </lineage>
</organism>